<gene>
    <name evidence="1" type="primary">uvrC</name>
    <name evidence="1" type="ORF">K4L44_15830</name>
</gene>
<reference evidence="1" key="1">
    <citation type="submission" date="2021-08" db="EMBL/GenBank/DDBJ databases">
        <title>Novel anaerobic bacterium isolated from sea squirt in East Sea, Republic of Korea.</title>
        <authorList>
            <person name="Nguyen T.H."/>
            <person name="Li Z."/>
            <person name="Lee Y.-J."/>
            <person name="Ko J."/>
            <person name="Kim S.-G."/>
        </authorList>
    </citation>
    <scope>NUCLEOTIDE SEQUENCE</scope>
    <source>
        <strain evidence="1">KCTC 25031</strain>
    </source>
</reference>
<dbReference type="Proteomes" id="UP000826212">
    <property type="component" value="Chromosome"/>
</dbReference>
<sequence length="601" mass="69493">MEDDSYKNSLKDKIKLLPSEPGVYQYFDKAGVIIYIGKAKNLKKRVSSYFNKTHDNLKTEILVRKITSIEHIVVETEQDALLLENNLIKKYKPKYNILLKDDKSYPWICISNESFPRVFLTRNVVKDGSIYFGPYTSTTMVRALIDLIHRIFKLRNCKLKLTKENIDSGKFNVCLEYHIQNCYGPCVGNYSEELYRNDISKVKHILNGNLSEVLEYLKNMMMKLSEEMRFEEANEYKIKFDLLNNYKSKSTIVSSKIKDVDIFTVDEDEKSGYVNFIKVKNGAIIQSYTVEYKKKLDEPLSEILEKGIVDIRQKFFSVSREILVPFALDIQFDEVKIIIPQIGDKKKLLELSSRNAKYFKLEKKKARSLKNPELKVDRLMEKMMKDLNLKVYPRHIECFDNSNIQGHYPVAACVVFKNGKPSKKDYRHFNIKTVEGPNDFASMEEIVHRRYSRLVKENLPLPDVIVIDGGKGQLGAAVKILRELNILHKICVIGLAKRLEEIFFPGDPIPLYLDKKSETLKVIQHLRDEAHRFGITFHRNQRSKGFLNSELDEITGIGPKTKSTLLTNFKSVQAIKDASLDALQTVVGKSKGTIVYDFFKQ</sequence>
<organism evidence="1 2">
    <name type="scientific">Halosquirtibacter laminarini</name>
    <dbReference type="NCBI Taxonomy" id="3374600"/>
    <lineage>
        <taxon>Bacteria</taxon>
        <taxon>Pseudomonadati</taxon>
        <taxon>Bacteroidota</taxon>
        <taxon>Bacteroidia</taxon>
        <taxon>Marinilabiliales</taxon>
        <taxon>Prolixibacteraceae</taxon>
        <taxon>Halosquirtibacter</taxon>
    </lineage>
</organism>
<keyword evidence="2" id="KW-1185">Reference proteome</keyword>
<accession>A0AC61NP77</accession>
<evidence type="ECO:0000313" key="2">
    <source>
        <dbReference type="Proteomes" id="UP000826212"/>
    </source>
</evidence>
<dbReference type="EMBL" id="CP081303">
    <property type="protein sequence ID" value="QZE13977.1"/>
    <property type="molecule type" value="Genomic_DNA"/>
</dbReference>
<name>A0AC61NP77_9BACT</name>
<proteinExistence type="predicted"/>
<evidence type="ECO:0000313" key="1">
    <source>
        <dbReference type="EMBL" id="QZE13977.1"/>
    </source>
</evidence>
<protein>
    <submittedName>
        <fullName evidence="1">Excinuclease ABC subunit UvrC</fullName>
    </submittedName>
</protein>